<dbReference type="InterPro" id="IPR011330">
    <property type="entry name" value="Glyco_hydro/deAcase_b/a-brl"/>
</dbReference>
<comment type="caution">
    <text evidence="2">The sequence shown here is derived from an EMBL/GenBank/DDBJ whole genome shotgun (WGS) entry which is preliminary data.</text>
</comment>
<evidence type="ECO:0000313" key="2">
    <source>
        <dbReference type="EMBL" id="MDH5161897.1"/>
    </source>
</evidence>
<dbReference type="Gene3D" id="3.20.20.370">
    <property type="entry name" value="Glycoside hydrolase/deacetylase"/>
    <property type="match status" value="1"/>
</dbReference>
<name>A0AAW6SXD6_9BACI</name>
<comment type="catalytic activity">
    <reaction evidence="1">
        <text>5-oxo-L-proline + ATP + 2 H2O = L-glutamate + ADP + phosphate + H(+)</text>
        <dbReference type="Rhea" id="RHEA:10348"/>
        <dbReference type="ChEBI" id="CHEBI:15377"/>
        <dbReference type="ChEBI" id="CHEBI:15378"/>
        <dbReference type="ChEBI" id="CHEBI:29985"/>
        <dbReference type="ChEBI" id="CHEBI:30616"/>
        <dbReference type="ChEBI" id="CHEBI:43474"/>
        <dbReference type="ChEBI" id="CHEBI:58402"/>
        <dbReference type="ChEBI" id="CHEBI:456216"/>
        <dbReference type="EC" id="3.5.2.9"/>
    </reaction>
</comment>
<comment type="function">
    <text evidence="1">Catalyzes the cleavage of 5-oxoproline to form L-glutamate coupled to the hydrolysis of ATP to ADP and inorganic phosphate.</text>
</comment>
<dbReference type="GO" id="GO:0017168">
    <property type="term" value="F:5-oxoprolinase (ATP-hydrolyzing) activity"/>
    <property type="evidence" value="ECO:0007669"/>
    <property type="project" value="UniProtKB-UniRule"/>
</dbReference>
<dbReference type="Proteomes" id="UP001159179">
    <property type="component" value="Unassembled WGS sequence"/>
</dbReference>
<dbReference type="NCBIfam" id="NF003816">
    <property type="entry name" value="PRK05406.1-5"/>
    <property type="match status" value="1"/>
</dbReference>
<dbReference type="SUPFAM" id="SSF88713">
    <property type="entry name" value="Glycoside hydrolase/deacetylase"/>
    <property type="match status" value="1"/>
</dbReference>
<accession>A0AAW6SXD6</accession>
<sequence length="257" mass="27741">MTMIDLNCDMGESFGAYKMGTDEEILNYITSANIACGFHAGDPSTMRKTVTMALERNVGIGVHPGLPDLVGFGRRTMDISPQEAYDLIVYQIGAVYAFTKAEGGKLQHVKPHGALYNMAAKSPSLSEAIAEAIYKVDPELILFGLAGGELVKAGKKIGLRSASEVFSDRTYQEDGSLTSRREENALIHDQEVAVNQVIRMVKEGKVKSLQGVDISIQAHTVCIHGDGQNALQFAKYISTSLQNAGITIAKINNFLGV</sequence>
<evidence type="ECO:0000256" key="1">
    <source>
        <dbReference type="HAMAP-Rule" id="MF_00691"/>
    </source>
</evidence>
<dbReference type="CDD" id="cd10787">
    <property type="entry name" value="LamB_YcsF_like"/>
    <property type="match status" value="1"/>
</dbReference>
<keyword evidence="1" id="KW-0378">Hydrolase</keyword>
<proteinExistence type="inferred from homology"/>
<dbReference type="GO" id="GO:0005524">
    <property type="term" value="F:ATP binding"/>
    <property type="evidence" value="ECO:0007669"/>
    <property type="project" value="UniProtKB-UniRule"/>
</dbReference>
<dbReference type="EC" id="3.5.2.9" evidence="1"/>
<organism evidence="2 3">
    <name type="scientific">Heyndrickxia oleronia</name>
    <dbReference type="NCBI Taxonomy" id="38875"/>
    <lineage>
        <taxon>Bacteria</taxon>
        <taxon>Bacillati</taxon>
        <taxon>Bacillota</taxon>
        <taxon>Bacilli</taxon>
        <taxon>Bacillales</taxon>
        <taxon>Bacillaceae</taxon>
        <taxon>Heyndrickxia</taxon>
    </lineage>
</organism>
<dbReference type="PANTHER" id="PTHR30292:SF0">
    <property type="entry name" value="5-OXOPROLINASE SUBUNIT A"/>
    <property type="match status" value="1"/>
</dbReference>
<dbReference type="RefSeq" id="WP_280616978.1">
    <property type="nucleotide sequence ID" value="NZ_JAROYP010000007.1"/>
</dbReference>
<reference evidence="2" key="1">
    <citation type="submission" date="2023-03" db="EMBL/GenBank/DDBJ databases">
        <title>Bacterial isolates from washroom surfaces on a university campus.</title>
        <authorList>
            <person name="Holman D.B."/>
            <person name="Gzyl K.E."/>
            <person name="Taheri A.E."/>
        </authorList>
    </citation>
    <scope>NUCLEOTIDE SEQUENCE</scope>
    <source>
        <strain evidence="2">RD03</strain>
    </source>
</reference>
<dbReference type="HAMAP" id="MF_00691">
    <property type="entry name" value="PxpA"/>
    <property type="match status" value="1"/>
</dbReference>
<dbReference type="AlphaFoldDB" id="A0AAW6SXD6"/>
<dbReference type="EMBL" id="JAROYP010000007">
    <property type="protein sequence ID" value="MDH5161897.1"/>
    <property type="molecule type" value="Genomic_DNA"/>
</dbReference>
<dbReference type="GO" id="GO:0005975">
    <property type="term" value="P:carbohydrate metabolic process"/>
    <property type="evidence" value="ECO:0007669"/>
    <property type="project" value="InterPro"/>
</dbReference>
<protein>
    <recommendedName>
        <fullName evidence="1">5-oxoprolinase subunit A</fullName>
        <shortName evidence="1">5-OPase subunit A</shortName>
        <ecNumber evidence="1">3.5.2.9</ecNumber>
    </recommendedName>
    <alternativeName>
        <fullName evidence="1">5-oxoprolinase (ATP-hydrolyzing) subunit A</fullName>
    </alternativeName>
</protein>
<dbReference type="InterPro" id="IPR005501">
    <property type="entry name" value="LamB/YcsF/PxpA-like"/>
</dbReference>
<gene>
    <name evidence="1" type="primary">pxpA</name>
    <name evidence="2" type="ORF">P5X88_13195</name>
</gene>
<dbReference type="PANTHER" id="PTHR30292">
    <property type="entry name" value="UNCHARACTERIZED PROTEIN YBGL-RELATED"/>
    <property type="match status" value="1"/>
</dbReference>
<dbReference type="NCBIfam" id="NF003814">
    <property type="entry name" value="PRK05406.1-3"/>
    <property type="match status" value="1"/>
</dbReference>
<evidence type="ECO:0000313" key="3">
    <source>
        <dbReference type="Proteomes" id="UP001159179"/>
    </source>
</evidence>
<comment type="similarity">
    <text evidence="1">Belongs to the LamB/PxpA family.</text>
</comment>
<keyword evidence="1" id="KW-0067">ATP-binding</keyword>
<dbReference type="Pfam" id="PF03746">
    <property type="entry name" value="LamB_YcsF"/>
    <property type="match status" value="1"/>
</dbReference>
<comment type="subunit">
    <text evidence="1">Forms a complex composed of PxpA, PxpB and PxpC.</text>
</comment>
<keyword evidence="1" id="KW-0547">Nucleotide-binding</keyword>